<name>A0ABP9BR17_9PSEU</name>
<reference evidence="3" key="1">
    <citation type="journal article" date="2019" name="Int. J. Syst. Evol. Microbiol.">
        <title>The Global Catalogue of Microorganisms (GCM) 10K type strain sequencing project: providing services to taxonomists for standard genome sequencing and annotation.</title>
        <authorList>
            <consortium name="The Broad Institute Genomics Platform"/>
            <consortium name="The Broad Institute Genome Sequencing Center for Infectious Disease"/>
            <person name="Wu L."/>
            <person name="Ma J."/>
        </authorList>
    </citation>
    <scope>NUCLEOTIDE SEQUENCE [LARGE SCALE GENOMIC DNA]</scope>
    <source>
        <strain evidence="3">JCM 17979</strain>
    </source>
</reference>
<accession>A0ABP9BR17</accession>
<sequence length="197" mass="21719">MRASHAQLRAIARRTLRRLDLAPPLDPRELAARLGEERGKPIHLVPSTELPPAAAFGVTGGDESRDVVLYEARTSATSQMLIILHELAHIVLEHPRSAVDHSFRADRDDDYETFSADVLAELVGPPPTDPEPGARWPWRRGQPAEDAAPPSLYASDIEWEAETLATILLTWVPGYGNYVPPRQVSPLEQVLGDDGAW</sequence>
<comment type="caution">
    <text evidence="2">The sequence shown here is derived from an EMBL/GenBank/DDBJ whole genome shotgun (WGS) entry which is preliminary data.</text>
</comment>
<protein>
    <recommendedName>
        <fullName evidence="4">IrrE N-terminal-like domain-containing protein</fullName>
    </recommendedName>
</protein>
<organism evidence="2 3">
    <name type="scientific">Actinomycetospora chlora</name>
    <dbReference type="NCBI Taxonomy" id="663608"/>
    <lineage>
        <taxon>Bacteria</taxon>
        <taxon>Bacillati</taxon>
        <taxon>Actinomycetota</taxon>
        <taxon>Actinomycetes</taxon>
        <taxon>Pseudonocardiales</taxon>
        <taxon>Pseudonocardiaceae</taxon>
        <taxon>Actinomycetospora</taxon>
    </lineage>
</organism>
<gene>
    <name evidence="2" type="ORF">GCM10023200_39790</name>
</gene>
<dbReference type="EMBL" id="BAABHO010000034">
    <property type="protein sequence ID" value="GAA4798966.1"/>
    <property type="molecule type" value="Genomic_DNA"/>
</dbReference>
<feature type="region of interest" description="Disordered" evidence="1">
    <location>
        <begin position="124"/>
        <end position="149"/>
    </location>
</feature>
<evidence type="ECO:0000256" key="1">
    <source>
        <dbReference type="SAM" id="MobiDB-lite"/>
    </source>
</evidence>
<evidence type="ECO:0008006" key="4">
    <source>
        <dbReference type="Google" id="ProtNLM"/>
    </source>
</evidence>
<keyword evidence="3" id="KW-1185">Reference proteome</keyword>
<proteinExistence type="predicted"/>
<evidence type="ECO:0000313" key="3">
    <source>
        <dbReference type="Proteomes" id="UP001500928"/>
    </source>
</evidence>
<evidence type="ECO:0000313" key="2">
    <source>
        <dbReference type="EMBL" id="GAA4798966.1"/>
    </source>
</evidence>
<dbReference type="RefSeq" id="WP_345419110.1">
    <property type="nucleotide sequence ID" value="NZ_BAABHO010000034.1"/>
</dbReference>
<dbReference type="Proteomes" id="UP001500928">
    <property type="component" value="Unassembled WGS sequence"/>
</dbReference>